<dbReference type="InterPro" id="IPR018800">
    <property type="entry name" value="PRCC"/>
</dbReference>
<organism evidence="2 3">
    <name type="scientific">Microthyrium microscopicum</name>
    <dbReference type="NCBI Taxonomy" id="703497"/>
    <lineage>
        <taxon>Eukaryota</taxon>
        <taxon>Fungi</taxon>
        <taxon>Dikarya</taxon>
        <taxon>Ascomycota</taxon>
        <taxon>Pezizomycotina</taxon>
        <taxon>Dothideomycetes</taxon>
        <taxon>Dothideomycetes incertae sedis</taxon>
        <taxon>Microthyriales</taxon>
        <taxon>Microthyriaceae</taxon>
        <taxon>Microthyrium</taxon>
    </lineage>
</organism>
<dbReference type="PANTHER" id="PTHR13621:SF2">
    <property type="entry name" value="PROLINE-RICH PROTEIN PRCC"/>
    <property type="match status" value="1"/>
</dbReference>
<dbReference type="AlphaFoldDB" id="A0A6A6UU74"/>
<dbReference type="OrthoDB" id="2555634at2759"/>
<feature type="compositionally biased region" description="Low complexity" evidence="1">
    <location>
        <begin position="196"/>
        <end position="209"/>
    </location>
</feature>
<accession>A0A6A6UU74</accession>
<evidence type="ECO:0008006" key="4">
    <source>
        <dbReference type="Google" id="ProtNLM"/>
    </source>
</evidence>
<gene>
    <name evidence="2" type="ORF">BT63DRAFT_26055</name>
</gene>
<feature type="region of interest" description="Disordered" evidence="1">
    <location>
        <begin position="244"/>
        <end position="284"/>
    </location>
</feature>
<dbReference type="GO" id="GO:0005634">
    <property type="term" value="C:nucleus"/>
    <property type="evidence" value="ECO:0007669"/>
    <property type="project" value="TreeGrafter"/>
</dbReference>
<feature type="region of interest" description="Disordered" evidence="1">
    <location>
        <begin position="181"/>
        <end position="224"/>
    </location>
</feature>
<protein>
    <recommendedName>
        <fullName evidence="4">Mitotic checkpoint regulator, MAD2B-interacting-domain-containing protein</fullName>
    </recommendedName>
</protein>
<evidence type="ECO:0000313" key="2">
    <source>
        <dbReference type="EMBL" id="KAF2674997.1"/>
    </source>
</evidence>
<dbReference type="PANTHER" id="PTHR13621">
    <property type="entry name" value="PROLINE-RICH PROTEIN PRCC"/>
    <property type="match status" value="1"/>
</dbReference>
<evidence type="ECO:0000256" key="1">
    <source>
        <dbReference type="SAM" id="MobiDB-lite"/>
    </source>
</evidence>
<dbReference type="Pfam" id="PF10253">
    <property type="entry name" value="PRCC"/>
    <property type="match status" value="1"/>
</dbReference>
<proteinExistence type="predicted"/>
<feature type="compositionally biased region" description="Basic and acidic residues" evidence="1">
    <location>
        <begin position="133"/>
        <end position="144"/>
    </location>
</feature>
<reference evidence="2" key="1">
    <citation type="journal article" date="2020" name="Stud. Mycol.">
        <title>101 Dothideomycetes genomes: a test case for predicting lifestyles and emergence of pathogens.</title>
        <authorList>
            <person name="Haridas S."/>
            <person name="Albert R."/>
            <person name="Binder M."/>
            <person name="Bloem J."/>
            <person name="Labutti K."/>
            <person name="Salamov A."/>
            <person name="Andreopoulos B."/>
            <person name="Baker S."/>
            <person name="Barry K."/>
            <person name="Bills G."/>
            <person name="Bluhm B."/>
            <person name="Cannon C."/>
            <person name="Castanera R."/>
            <person name="Culley D."/>
            <person name="Daum C."/>
            <person name="Ezra D."/>
            <person name="Gonzalez J."/>
            <person name="Henrissat B."/>
            <person name="Kuo A."/>
            <person name="Liang C."/>
            <person name="Lipzen A."/>
            <person name="Lutzoni F."/>
            <person name="Magnuson J."/>
            <person name="Mondo S."/>
            <person name="Nolan M."/>
            <person name="Ohm R."/>
            <person name="Pangilinan J."/>
            <person name="Park H.-J."/>
            <person name="Ramirez L."/>
            <person name="Alfaro M."/>
            <person name="Sun H."/>
            <person name="Tritt A."/>
            <person name="Yoshinaga Y."/>
            <person name="Zwiers L.-H."/>
            <person name="Turgeon B."/>
            <person name="Goodwin S."/>
            <person name="Spatafora J."/>
            <person name="Crous P."/>
            <person name="Grigoriev I."/>
        </authorList>
    </citation>
    <scope>NUCLEOTIDE SEQUENCE</scope>
    <source>
        <strain evidence="2">CBS 115976</strain>
    </source>
</reference>
<feature type="compositionally biased region" description="Acidic residues" evidence="1">
    <location>
        <begin position="244"/>
        <end position="254"/>
    </location>
</feature>
<dbReference type="EMBL" id="MU004230">
    <property type="protein sequence ID" value="KAF2674997.1"/>
    <property type="molecule type" value="Genomic_DNA"/>
</dbReference>
<keyword evidence="3" id="KW-1185">Reference proteome</keyword>
<sequence length="379" mass="40148">MALVDYSDSEGSNDEVENTSAPPAPKTAPPAQTFKKVVDSSNPKKIRVNLPSTGPANNEAPEDSERPAKKPRIGGRGLMGGLSSFLPAPKRSGEAAASTATEGANNKKLGVGRGLGRGVNLKTGATPAFSREPVSHNDYAEKSPPEAPNLASGLPSAASATVKEPELKLVGKNTMFKPLSVARKNTKKKRTASSIQAATTQETTVTSSTIPAETSGPPAAKPKVSLFSFAHNEEAATATPQLEAEDAEAEEEVYQQEVQTSQFSSAGAQSQSQPHTLGNIASDLNLDEASRRQLFGRKGRAGDMPINIVNFNTDQEYAANEELRATGETVQHNPVHAIQPGKHSIRQLINAAVNQKDALEDAWATGKRNRKEAGNHYGW</sequence>
<feature type="region of interest" description="Disordered" evidence="1">
    <location>
        <begin position="1"/>
        <end position="160"/>
    </location>
</feature>
<evidence type="ECO:0000313" key="3">
    <source>
        <dbReference type="Proteomes" id="UP000799302"/>
    </source>
</evidence>
<feature type="compositionally biased region" description="Low complexity" evidence="1">
    <location>
        <begin position="255"/>
        <end position="273"/>
    </location>
</feature>
<feature type="compositionally biased region" description="Low complexity" evidence="1">
    <location>
        <begin position="94"/>
        <end position="109"/>
    </location>
</feature>
<feature type="compositionally biased region" description="Acidic residues" evidence="1">
    <location>
        <begin position="7"/>
        <end position="17"/>
    </location>
</feature>
<name>A0A6A6UU74_9PEZI</name>
<dbReference type="Proteomes" id="UP000799302">
    <property type="component" value="Unassembled WGS sequence"/>
</dbReference>